<feature type="transmembrane region" description="Helical" evidence="1">
    <location>
        <begin position="85"/>
        <end position="104"/>
    </location>
</feature>
<proteinExistence type="predicted"/>
<evidence type="ECO:0000256" key="1">
    <source>
        <dbReference type="SAM" id="Phobius"/>
    </source>
</evidence>
<name>A0A1R3WVA2_9BACT</name>
<keyword evidence="1" id="KW-0472">Membrane</keyword>
<evidence type="ECO:0000313" key="2">
    <source>
        <dbReference type="EMBL" id="SIT81974.1"/>
    </source>
</evidence>
<reference evidence="3" key="1">
    <citation type="submission" date="2017-01" db="EMBL/GenBank/DDBJ databases">
        <authorList>
            <person name="Varghese N."/>
            <person name="Submissions S."/>
        </authorList>
    </citation>
    <scope>NUCLEOTIDE SEQUENCE [LARGE SCALE GENOMIC DNA]</scope>
    <source>
        <strain evidence="3">LP100</strain>
    </source>
</reference>
<feature type="transmembrane region" description="Helical" evidence="1">
    <location>
        <begin position="116"/>
        <end position="133"/>
    </location>
</feature>
<feature type="transmembrane region" description="Helical" evidence="1">
    <location>
        <begin position="53"/>
        <end position="73"/>
    </location>
</feature>
<dbReference type="OrthoDB" id="1495343at2"/>
<dbReference type="EMBL" id="FTPP01000001">
    <property type="protein sequence ID" value="SIT81974.1"/>
    <property type="molecule type" value="Genomic_DNA"/>
</dbReference>
<keyword evidence="3" id="KW-1185">Reference proteome</keyword>
<organism evidence="2 3">
    <name type="scientific">Pontibacter indicus</name>
    <dbReference type="NCBI Taxonomy" id="1317125"/>
    <lineage>
        <taxon>Bacteria</taxon>
        <taxon>Pseudomonadati</taxon>
        <taxon>Bacteroidota</taxon>
        <taxon>Cytophagia</taxon>
        <taxon>Cytophagales</taxon>
        <taxon>Hymenobacteraceae</taxon>
        <taxon>Pontibacter</taxon>
    </lineage>
</organism>
<keyword evidence="1" id="KW-1133">Transmembrane helix</keyword>
<accession>A0A1R3WVA2</accession>
<dbReference type="AlphaFoldDB" id="A0A1R3WVA2"/>
<dbReference type="Proteomes" id="UP000187181">
    <property type="component" value="Unassembled WGS sequence"/>
</dbReference>
<feature type="transmembrane region" description="Helical" evidence="1">
    <location>
        <begin position="12"/>
        <end position="33"/>
    </location>
</feature>
<protein>
    <submittedName>
        <fullName evidence="2">Uncharacterized protein</fullName>
    </submittedName>
</protein>
<dbReference type="RefSeq" id="WP_076666398.1">
    <property type="nucleotide sequence ID" value="NZ_FTPP01000001.1"/>
</dbReference>
<gene>
    <name evidence="2" type="ORF">SAMN05444128_1047</name>
</gene>
<keyword evidence="1" id="KW-0812">Transmembrane</keyword>
<sequence length="150" mass="17505">MKGKLINISVNALYFAITIMLLSSLGVWLPFAFDKAQYDCIQESTWNGLPWNLITYSIALVMVAFIDRIRYLFKTNNEFNKNELEFFIILVIIILAAFLIYKSLVDSKFSRLDQSIIYAWAFTALSWIVWLYVKHKNPSYDNYSTLGGRF</sequence>
<evidence type="ECO:0000313" key="3">
    <source>
        <dbReference type="Proteomes" id="UP000187181"/>
    </source>
</evidence>
<dbReference type="STRING" id="1317125.SAMN05444128_1047"/>